<dbReference type="SUPFAM" id="SSF53807">
    <property type="entry name" value="Helical backbone' metal receptor"/>
    <property type="match status" value="1"/>
</dbReference>
<dbReference type="GO" id="GO:0007155">
    <property type="term" value="P:cell adhesion"/>
    <property type="evidence" value="ECO:0007669"/>
    <property type="project" value="InterPro"/>
</dbReference>
<dbReference type="GO" id="GO:0046872">
    <property type="term" value="F:metal ion binding"/>
    <property type="evidence" value="ECO:0007669"/>
    <property type="project" value="InterPro"/>
</dbReference>
<dbReference type="PANTHER" id="PTHR42953">
    <property type="entry name" value="HIGH-AFFINITY ZINC UPTAKE SYSTEM PROTEIN ZNUA-RELATED"/>
    <property type="match status" value="1"/>
</dbReference>
<proteinExistence type="inferred from homology"/>
<dbReference type="PANTHER" id="PTHR42953:SF3">
    <property type="entry name" value="HIGH-AFFINITY ZINC UPTAKE SYSTEM PROTEIN ZNUA"/>
    <property type="match status" value="1"/>
</dbReference>
<name>A0A0U5JF63_9BACT</name>
<dbReference type="GO" id="GO:0030001">
    <property type="term" value="P:metal ion transport"/>
    <property type="evidence" value="ECO:0007669"/>
    <property type="project" value="InterPro"/>
</dbReference>
<evidence type="ECO:0000313" key="6">
    <source>
        <dbReference type="Proteomes" id="UP000069902"/>
    </source>
</evidence>
<dbReference type="Gene3D" id="3.40.50.1980">
    <property type="entry name" value="Nitrogenase molybdenum iron protein domain"/>
    <property type="match status" value="2"/>
</dbReference>
<comment type="similarity">
    <text evidence="1 4">Belongs to the bacterial solute-binding protein 9 family.</text>
</comment>
<keyword evidence="6" id="KW-1185">Reference proteome</keyword>
<dbReference type="PRINTS" id="PR00691">
    <property type="entry name" value="ADHESINB"/>
</dbReference>
<dbReference type="KEGG" id="pnl:PNK_2154"/>
<dbReference type="STRING" id="389348.PNK_2154"/>
<dbReference type="RefSeq" id="WP_032124472.1">
    <property type="nucleotide sequence ID" value="NZ_LN879502.1"/>
</dbReference>
<dbReference type="EMBL" id="LN879502">
    <property type="protein sequence ID" value="CUI17757.1"/>
    <property type="molecule type" value="Genomic_DNA"/>
</dbReference>
<keyword evidence="2 4" id="KW-0813">Transport</keyword>
<sequence>MRSIFMTLMYFTLLIGAHNVYAVPTVLVSVAPHQFFVEKIADDTVNVQLMVPAGASAHTYEPSPRQMLTASQADIWFRIGEQFENRAIQALKSHNPNLQVVDLRQGLDLIRTDPHGHRGCCPGSEDLHFWLSARLAQTQARTIAEALSQAYPQYCELYNRNLNEFITELKQLDADIQTVLAPLQNRSVLVSHPAYGYFCRDYNLHQYSIEVEGKDPTPQQMTKLLRLSRDLKIKMIFIQPQYNNKAAQLVAHDIGAKIVTLDPYSKYYFKSMLEIAHAFAGE</sequence>
<evidence type="ECO:0000256" key="2">
    <source>
        <dbReference type="ARBA" id="ARBA00022448"/>
    </source>
</evidence>
<dbReference type="Pfam" id="PF01297">
    <property type="entry name" value="ZnuA"/>
    <property type="match status" value="1"/>
</dbReference>
<dbReference type="AlphaFoldDB" id="A0A0U5JF63"/>
<dbReference type="InterPro" id="IPR006128">
    <property type="entry name" value="Lipoprotein_PsaA-like"/>
</dbReference>
<evidence type="ECO:0000256" key="3">
    <source>
        <dbReference type="ARBA" id="ARBA00022729"/>
    </source>
</evidence>
<keyword evidence="5" id="KW-0449">Lipoprotein</keyword>
<dbReference type="InterPro" id="IPR006127">
    <property type="entry name" value="ZnuA-like"/>
</dbReference>
<dbReference type="InterPro" id="IPR006129">
    <property type="entry name" value="AdhesinB"/>
</dbReference>
<dbReference type="InterPro" id="IPR050492">
    <property type="entry name" value="Bact_metal-bind_prot9"/>
</dbReference>
<dbReference type="PATRIC" id="fig|389348.3.peg.2423"/>
<gene>
    <name evidence="5" type="ORF">PNK_2154</name>
</gene>
<keyword evidence="3" id="KW-0732">Signal</keyword>
<protein>
    <submittedName>
        <fullName evidence="5">ABC-type transporter, substrate-binding lipoprotein</fullName>
    </submittedName>
</protein>
<evidence type="ECO:0000313" key="5">
    <source>
        <dbReference type="EMBL" id="CUI17757.1"/>
    </source>
</evidence>
<organism evidence="5 6">
    <name type="scientific">Candidatus Protochlamydia naegleriophila</name>
    <dbReference type="NCBI Taxonomy" id="389348"/>
    <lineage>
        <taxon>Bacteria</taxon>
        <taxon>Pseudomonadati</taxon>
        <taxon>Chlamydiota</taxon>
        <taxon>Chlamydiia</taxon>
        <taxon>Parachlamydiales</taxon>
        <taxon>Parachlamydiaceae</taxon>
        <taxon>Candidatus Protochlamydia</taxon>
    </lineage>
</organism>
<evidence type="ECO:0000256" key="4">
    <source>
        <dbReference type="RuleBase" id="RU003512"/>
    </source>
</evidence>
<accession>A0A0U5JF63</accession>
<dbReference type="InParanoid" id="A0A0U5JF63"/>
<dbReference type="Proteomes" id="UP000069902">
    <property type="component" value="Chromosome cPNK"/>
</dbReference>
<evidence type="ECO:0000256" key="1">
    <source>
        <dbReference type="ARBA" id="ARBA00011028"/>
    </source>
</evidence>
<reference evidence="6" key="1">
    <citation type="submission" date="2015-09" db="EMBL/GenBank/DDBJ databases">
        <authorList>
            <person name="Bertelli C."/>
        </authorList>
    </citation>
    <scope>NUCLEOTIDE SEQUENCE [LARGE SCALE GENOMIC DNA]</scope>
    <source>
        <strain evidence="6">KNic</strain>
    </source>
</reference>
<dbReference type="FunCoup" id="A0A0U5JF63">
    <property type="interactions" value="124"/>
</dbReference>
<dbReference type="PRINTS" id="PR00690">
    <property type="entry name" value="ADHESNFAMILY"/>
</dbReference>